<dbReference type="eggNOG" id="ENOG5033C97">
    <property type="taxonomic scope" value="Bacteria"/>
</dbReference>
<dbReference type="KEGG" id="sal:Sala_1998"/>
<dbReference type="Gene3D" id="4.10.1090.10">
    <property type="entry name" value="Endosialidase, domain 4"/>
    <property type="match status" value="1"/>
</dbReference>
<accession>Q1GRL3</accession>
<dbReference type="EMBL" id="CP000356">
    <property type="protein sequence ID" value="ABF53709.1"/>
    <property type="molecule type" value="Genomic_DNA"/>
</dbReference>
<gene>
    <name evidence="2" type="ordered locus">Sala_1998</name>
</gene>
<dbReference type="Proteomes" id="UP000006578">
    <property type="component" value="Chromosome"/>
</dbReference>
<sequence>MPTPFFADLVRELAQEGGTGPLTPTGAVPGHRRFAGAVPPGVPFHYAVAGIAHPDQWEVGIGRIDGSGRLLRDAVAASSAGGATVDFAPGLKTIALTVGADWFAGRDTEAAALADEVAALGGEVATLTGVVATRQPISTLHGSVESGEASDTVTLRRGADWFNIPLSALAFRDADGRYIFGAAVPNYLFNVAIANPARGILADFANLSGTPNGAQISFTQAGINNWCIGQVPGIDAFALYRGRNGAADGTEICRWSGTGLGVGTSPAVRLHVKAGGEIQRLETTTARGGGACYQAFYDPSGAKGFCGYSAIDDGFDIWNSLNHPIRFGTGGAYRWAISSAGGFYPVADNAYTIGGSVNRVSEIYAVNGTINTSDAREKTWRGPPTEAELRAARRIAGELGFFQWNAAIAEKGEDGARLHFGVRAQAVWAIMADEGLIDPVVEGGDPSSRHAFLCYDAGDERGGDEAVADRFGVRTDQLALFLIAAQEARIAALEGAA</sequence>
<dbReference type="RefSeq" id="WP_011542285.1">
    <property type="nucleotide sequence ID" value="NC_008048.1"/>
</dbReference>
<dbReference type="HOGENOM" id="CLU_547353_0_0_5"/>
<name>Q1GRL3_SPHAL</name>
<reference evidence="2 3" key="1">
    <citation type="journal article" date="2009" name="Proc. Natl. Acad. Sci. U.S.A.">
        <title>The genomic basis of trophic strategy in marine bacteria.</title>
        <authorList>
            <person name="Lauro F.M."/>
            <person name="McDougald D."/>
            <person name="Thomas T."/>
            <person name="Williams T.J."/>
            <person name="Egan S."/>
            <person name="Rice S."/>
            <person name="DeMaere M.Z."/>
            <person name="Ting L."/>
            <person name="Ertan H."/>
            <person name="Johnson J."/>
            <person name="Ferriera S."/>
            <person name="Lapidus A."/>
            <person name="Anderson I."/>
            <person name="Kyrpides N."/>
            <person name="Munk A.C."/>
            <person name="Detter C."/>
            <person name="Han C.S."/>
            <person name="Brown M.V."/>
            <person name="Robb F.T."/>
            <person name="Kjelleberg S."/>
            <person name="Cavicchioli R."/>
        </authorList>
    </citation>
    <scope>NUCLEOTIDE SEQUENCE [LARGE SCALE GENOMIC DNA]</scope>
    <source>
        <strain evidence="3">DSM 13593 / LMG 18877 / RB2256</strain>
    </source>
</reference>
<organism evidence="2 3">
    <name type="scientific">Sphingopyxis alaskensis (strain DSM 13593 / LMG 18877 / RB2256)</name>
    <name type="common">Sphingomonas alaskensis</name>
    <dbReference type="NCBI Taxonomy" id="317655"/>
    <lineage>
        <taxon>Bacteria</taxon>
        <taxon>Pseudomonadati</taxon>
        <taxon>Pseudomonadota</taxon>
        <taxon>Alphaproteobacteria</taxon>
        <taxon>Sphingomonadales</taxon>
        <taxon>Sphingomonadaceae</taxon>
        <taxon>Sphingopyxis</taxon>
    </lineage>
</organism>
<feature type="domain" description="Peptidase S74" evidence="1">
    <location>
        <begin position="373"/>
        <end position="497"/>
    </location>
</feature>
<dbReference type="AlphaFoldDB" id="Q1GRL3"/>
<keyword evidence="3" id="KW-1185">Reference proteome</keyword>
<dbReference type="CDD" id="cd10144">
    <property type="entry name" value="Peptidase_S74_CIMCD"/>
    <property type="match status" value="1"/>
</dbReference>
<dbReference type="InterPro" id="IPR030392">
    <property type="entry name" value="S74_ICA"/>
</dbReference>
<dbReference type="STRING" id="317655.Sala_1998"/>
<dbReference type="OrthoDB" id="564699at2"/>
<evidence type="ECO:0000259" key="1">
    <source>
        <dbReference type="PROSITE" id="PS51688"/>
    </source>
</evidence>
<dbReference type="PROSITE" id="PS51688">
    <property type="entry name" value="ICA"/>
    <property type="match status" value="1"/>
</dbReference>
<proteinExistence type="predicted"/>
<dbReference type="InterPro" id="IPR044914">
    <property type="entry name" value="Endosialidase_C_dom_sf"/>
</dbReference>
<protein>
    <recommendedName>
        <fullName evidence="1">Peptidase S74 domain-containing protein</fullName>
    </recommendedName>
</protein>
<dbReference type="Gene3D" id="1.10.10.10">
    <property type="entry name" value="Winged helix-like DNA-binding domain superfamily/Winged helix DNA-binding domain"/>
    <property type="match status" value="1"/>
</dbReference>
<evidence type="ECO:0000313" key="2">
    <source>
        <dbReference type="EMBL" id="ABF53709.1"/>
    </source>
</evidence>
<dbReference type="Pfam" id="PF13884">
    <property type="entry name" value="Peptidase_S74"/>
    <property type="match status" value="1"/>
</dbReference>
<evidence type="ECO:0000313" key="3">
    <source>
        <dbReference type="Proteomes" id="UP000006578"/>
    </source>
</evidence>
<dbReference type="InterPro" id="IPR036388">
    <property type="entry name" value="WH-like_DNA-bd_sf"/>
</dbReference>